<dbReference type="Proteomes" id="UP000070319">
    <property type="component" value="Unassembled WGS sequence"/>
</dbReference>
<gene>
    <name evidence="1" type="ORF">HMPREF2531_05062</name>
</gene>
<sequence>MNKYMKKETYVKPTVELISMENEGCVMTGSFTGGGQINPGARSGYGRSRGRTYGGNSNSVSDLEQLIEDILTIDK</sequence>
<dbReference type="AlphaFoldDB" id="A0A139KNJ3"/>
<organism evidence="1">
    <name type="scientific">Bacteroides intestinalis</name>
    <dbReference type="NCBI Taxonomy" id="329854"/>
    <lineage>
        <taxon>Bacteria</taxon>
        <taxon>Pseudomonadati</taxon>
        <taxon>Bacteroidota</taxon>
        <taxon>Bacteroidia</taxon>
        <taxon>Bacteroidales</taxon>
        <taxon>Bacteroidaceae</taxon>
        <taxon>Bacteroides</taxon>
    </lineage>
</organism>
<dbReference type="PATRIC" id="fig|329854.7.peg.5134"/>
<evidence type="ECO:0000313" key="2">
    <source>
        <dbReference type="Proteomes" id="UP000070319"/>
    </source>
</evidence>
<dbReference type="EMBL" id="LTDF01000176">
    <property type="protein sequence ID" value="KXT40764.1"/>
    <property type="molecule type" value="Genomic_DNA"/>
</dbReference>
<protein>
    <submittedName>
        <fullName evidence="1">Uncharacterized protein</fullName>
    </submittedName>
</protein>
<proteinExistence type="predicted"/>
<accession>A0A139KNJ3</accession>
<evidence type="ECO:0000313" key="1">
    <source>
        <dbReference type="EMBL" id="KXT40764.1"/>
    </source>
</evidence>
<reference evidence="1 2" key="1">
    <citation type="submission" date="2016-02" db="EMBL/GenBank/DDBJ databases">
        <authorList>
            <person name="Wen L."/>
            <person name="He K."/>
            <person name="Yang H."/>
        </authorList>
    </citation>
    <scope>NUCLEOTIDE SEQUENCE [LARGE SCALE GENOMIC DNA]</scope>
    <source>
        <strain evidence="1 2">KLE1704</strain>
    </source>
</reference>
<comment type="caution">
    <text evidence="1">The sequence shown here is derived from an EMBL/GenBank/DDBJ whole genome shotgun (WGS) entry which is preliminary data.</text>
</comment>
<name>A0A139KNJ3_9BACE</name>